<dbReference type="InterPro" id="IPR059070">
    <property type="entry name" value="TPR_VPS8_2"/>
</dbReference>
<dbReference type="AlphaFoldDB" id="A0A2H3JH96"/>
<dbReference type="Proteomes" id="UP000218811">
    <property type="component" value="Unassembled WGS sequence"/>
</dbReference>
<proteinExistence type="predicted"/>
<accession>A0A2H3JH96</accession>
<feature type="domain" description="Vacuolar protein sorting-associated protein 8 central" evidence="1">
    <location>
        <begin position="398"/>
        <end position="610"/>
    </location>
</feature>
<dbReference type="PANTHER" id="PTHR12616">
    <property type="entry name" value="VACUOLAR PROTEIN SORTING VPS41"/>
    <property type="match status" value="1"/>
</dbReference>
<dbReference type="GO" id="GO:0006623">
    <property type="term" value="P:protein targeting to vacuole"/>
    <property type="evidence" value="ECO:0007669"/>
    <property type="project" value="InterPro"/>
</dbReference>
<evidence type="ECO:0000313" key="3">
    <source>
        <dbReference type="EMBL" id="PCH36074.1"/>
    </source>
</evidence>
<dbReference type="GO" id="GO:0034058">
    <property type="term" value="P:endosomal vesicle fusion"/>
    <property type="evidence" value="ECO:0007669"/>
    <property type="project" value="TreeGrafter"/>
</dbReference>
<sequence>MDASDTLRLLGKYPDEELAAPPAQSAGVHHFRRRKPRKASTILAMAPLPLGTTSHPTEQYSLVAMLTPIKLVIVGLKPSPKTWYRRHREVESTGGARSKFKGTLAWFPSITPQESLNQARPANETAKPGSTIPMLVHSWGDSLFLIRVSETKFMQPTRNARTGKVTNIETGRVVFEEVGQWTASGDILALQWLNVNQVVVLTTKALEVYDIRSTRLVEHASCDAWQLVSPVLSHTTNGTVSYPDAVTEVAHSFRVYKGKIFMLCQQELQVGTLLTWADRILSYVGDGDFLSAIELTRMYYVGESPGNRNGLPESPSKLKQVVGDKMHELMIASASYAFSEDRMTDGTHVTPDGRGVDRTSLFEGLVKTCVRASIALDDYDFLFEDLFQYYDDNGIGHIFLLQMEAFVLDGQLHNVPPRITQRLIALHEEDGRPDLAERIIWHIDAECLDVNQAITLCQRHRLYDALLYVYTRALKDYVSPVVELIGLVRKVQQFRRARAEDLSSAPRAKEEEIEPVILNAYKIYPYLGNTLTGLSYPSAKPIPDDEGLQAKNDVYTFLFNGRSSVWPQGEGGNLVLTADEENGVEPTFPYTRLLLRFDPEAFLHTLDLAFEDSHLNDETRGVSRLIIVKILLEILSSPGLDREVVTFINIFIARNVPKYPQFIQIPPSALQNILVGLAEDSDEGTREDRQLAAEYLLSAYTPHDTARIIALFEEARFYRILRSWYRQERRWPALLLTFFKDPSLPRSDIFLCVSDVLESSKRLSKGELPKEVLTTVTDHLSTLLAYSVPDTAALLDESIPALHERVVELLSTKTNDADRFLYFRYLLGPPLGEDDGTVPSRVGGPSPHVPPSLRRMYVADLCRFEPTKVISSLRYLSAEFVDAAEVARICEENGAYDAVIWTLNRQGDAVAALSKAEIFERELCNDLAEELVRADSQSEEAIGNYLSVLMNIAGAAVSVCLEQSQIMRSDDKLPLEDFWYTLLRFQIDAVQRVASCCSPEALTAVLVDSADSRRVAAQMQALSTLRSQVQESFTSLLSVSSTKAVSMPRLFKRLLTSSPSDGVSHPTLYAEFRTLFTGMLESYRSDGDMLTITKHLVDRDLFYAIENLVQERHRGWAPSQGVCRGCNGSFLDINKTAEADARSGVPIIVSRTGAIYHNSCLPPDYPRANASSVH</sequence>
<organism evidence="3 4">
    <name type="scientific">Wolfiporia cocos (strain MD-104)</name>
    <name type="common">Brown rot fungus</name>
    <dbReference type="NCBI Taxonomy" id="742152"/>
    <lineage>
        <taxon>Eukaryota</taxon>
        <taxon>Fungi</taxon>
        <taxon>Dikarya</taxon>
        <taxon>Basidiomycota</taxon>
        <taxon>Agaricomycotina</taxon>
        <taxon>Agaricomycetes</taxon>
        <taxon>Polyporales</taxon>
        <taxon>Phaeolaceae</taxon>
        <taxon>Wolfiporia</taxon>
    </lineage>
</organism>
<reference evidence="3 4" key="1">
    <citation type="journal article" date="2012" name="Science">
        <title>The Paleozoic origin of enzymatic lignin decomposition reconstructed from 31 fungal genomes.</title>
        <authorList>
            <person name="Floudas D."/>
            <person name="Binder M."/>
            <person name="Riley R."/>
            <person name="Barry K."/>
            <person name="Blanchette R.A."/>
            <person name="Henrissat B."/>
            <person name="Martinez A.T."/>
            <person name="Otillar R."/>
            <person name="Spatafora J.W."/>
            <person name="Yadav J.S."/>
            <person name="Aerts A."/>
            <person name="Benoit I."/>
            <person name="Boyd A."/>
            <person name="Carlson A."/>
            <person name="Copeland A."/>
            <person name="Coutinho P.M."/>
            <person name="de Vries R.P."/>
            <person name="Ferreira P."/>
            <person name="Findley K."/>
            <person name="Foster B."/>
            <person name="Gaskell J."/>
            <person name="Glotzer D."/>
            <person name="Gorecki P."/>
            <person name="Heitman J."/>
            <person name="Hesse C."/>
            <person name="Hori C."/>
            <person name="Igarashi K."/>
            <person name="Jurgens J.A."/>
            <person name="Kallen N."/>
            <person name="Kersten P."/>
            <person name="Kohler A."/>
            <person name="Kuees U."/>
            <person name="Kumar T.K.A."/>
            <person name="Kuo A."/>
            <person name="LaButti K."/>
            <person name="Larrondo L.F."/>
            <person name="Lindquist E."/>
            <person name="Ling A."/>
            <person name="Lombard V."/>
            <person name="Lucas S."/>
            <person name="Lundell T."/>
            <person name="Martin R."/>
            <person name="McLaughlin D.J."/>
            <person name="Morgenstern I."/>
            <person name="Morin E."/>
            <person name="Murat C."/>
            <person name="Nagy L.G."/>
            <person name="Nolan M."/>
            <person name="Ohm R.A."/>
            <person name="Patyshakuliyeva A."/>
            <person name="Rokas A."/>
            <person name="Ruiz-Duenas F.J."/>
            <person name="Sabat G."/>
            <person name="Salamov A."/>
            <person name="Samejima M."/>
            <person name="Schmutz J."/>
            <person name="Slot J.C."/>
            <person name="St John F."/>
            <person name="Stenlid J."/>
            <person name="Sun H."/>
            <person name="Sun S."/>
            <person name="Syed K."/>
            <person name="Tsang A."/>
            <person name="Wiebenga A."/>
            <person name="Young D."/>
            <person name="Pisabarro A."/>
            <person name="Eastwood D.C."/>
            <person name="Martin F."/>
            <person name="Cullen D."/>
            <person name="Grigoriev I.V."/>
            <person name="Hibbett D.S."/>
        </authorList>
    </citation>
    <scope>NUCLEOTIDE SEQUENCE [LARGE SCALE GENOMIC DNA]</scope>
    <source>
        <strain evidence="3 4">MD-104</strain>
    </source>
</reference>
<keyword evidence="4" id="KW-1185">Reference proteome</keyword>
<gene>
    <name evidence="3" type="ORF">WOLCODRAFT_140212</name>
</gene>
<dbReference type="Pfam" id="PF12816">
    <property type="entry name" value="TPR_Vps8"/>
    <property type="match status" value="1"/>
</dbReference>
<dbReference type="STRING" id="742152.A0A2H3JH96"/>
<dbReference type="GO" id="GO:0005770">
    <property type="term" value="C:late endosome"/>
    <property type="evidence" value="ECO:0007669"/>
    <property type="project" value="TreeGrafter"/>
</dbReference>
<name>A0A2H3JH96_WOLCO</name>
<dbReference type="Pfam" id="PF25066">
    <property type="entry name" value="TPR_VPS8_2"/>
    <property type="match status" value="1"/>
</dbReference>
<dbReference type="InterPro" id="IPR045111">
    <property type="entry name" value="Vps41/Vps8"/>
</dbReference>
<dbReference type="InterPro" id="IPR025941">
    <property type="entry name" value="Vps8_central_dom"/>
</dbReference>
<dbReference type="OrthoDB" id="289913at2759"/>
<dbReference type="OMA" id="HQACGLI"/>
<evidence type="ECO:0000313" key="4">
    <source>
        <dbReference type="Proteomes" id="UP000218811"/>
    </source>
</evidence>
<dbReference type="PANTHER" id="PTHR12616:SF8">
    <property type="entry name" value="VACUOLAR PROTEIN SORTING-ASSOCIATED PROTEIN 8 HOMOLOG"/>
    <property type="match status" value="1"/>
</dbReference>
<dbReference type="Pfam" id="PF23410">
    <property type="entry name" value="Beta-prop_VPS8"/>
    <property type="match status" value="1"/>
</dbReference>
<dbReference type="GO" id="GO:0030897">
    <property type="term" value="C:HOPS complex"/>
    <property type="evidence" value="ECO:0007669"/>
    <property type="project" value="TreeGrafter"/>
</dbReference>
<evidence type="ECO:0000259" key="1">
    <source>
        <dbReference type="Pfam" id="PF12816"/>
    </source>
</evidence>
<feature type="domain" description="VPS8-like TPR-like repeats" evidence="2">
    <location>
        <begin position="939"/>
        <end position="1112"/>
    </location>
</feature>
<protein>
    <submittedName>
        <fullName evidence="3">Uncharacterized protein</fullName>
    </submittedName>
</protein>
<dbReference type="EMBL" id="KB467865">
    <property type="protein sequence ID" value="PCH36074.1"/>
    <property type="molecule type" value="Genomic_DNA"/>
</dbReference>
<evidence type="ECO:0000259" key="2">
    <source>
        <dbReference type="Pfam" id="PF25066"/>
    </source>
</evidence>